<evidence type="ECO:0000313" key="2">
    <source>
        <dbReference type="Proteomes" id="UP001500886"/>
    </source>
</evidence>
<dbReference type="InterPro" id="IPR036363">
    <property type="entry name" value="Thiol_cytolysin_ab_sf"/>
</dbReference>
<dbReference type="Proteomes" id="UP001500886">
    <property type="component" value="Unassembled WGS sequence"/>
</dbReference>
<dbReference type="SUPFAM" id="SSF56978">
    <property type="entry name" value="Perfringolysin"/>
    <property type="match status" value="1"/>
</dbReference>
<dbReference type="EMBL" id="BAAASL010000002">
    <property type="protein sequence ID" value="GAA2708304.1"/>
    <property type="molecule type" value="Genomic_DNA"/>
</dbReference>
<dbReference type="PRINTS" id="PR01400">
    <property type="entry name" value="TACYTOLYSIN"/>
</dbReference>
<dbReference type="Pfam" id="PF01289">
    <property type="entry name" value="Thiol_cytolysin"/>
    <property type="match status" value="1"/>
</dbReference>
<dbReference type="Gene3D" id="3.30.1040.20">
    <property type="match status" value="1"/>
</dbReference>
<evidence type="ECO:0000313" key="1">
    <source>
        <dbReference type="EMBL" id="GAA2708304.1"/>
    </source>
</evidence>
<comment type="caution">
    <text evidence="1">The sequence shown here is derived from an EMBL/GenBank/DDBJ whole genome shotgun (WGS) entry which is preliminary data.</text>
</comment>
<dbReference type="Gene3D" id="3.40.30.40">
    <property type="entry name" value="Perfringolysin"/>
    <property type="match status" value="1"/>
</dbReference>
<sequence length="588" mass="63819">MATPKTEAPAAQVEAGVFPAGDRMFHVRWPAVPGADRYELQRLDAPDGDAVAGADGVVGAESDWTHLWDLPVLLPDGLLTAAVGDTEVSVAMPDLVDGAVPAVRVTALAGSVPMVEMVLNADGDNKPFSMTSYLLGLEKWEKVAPQVKGVVRKKVGDPKISHEQEGGKWYTTTSQKWSLSKTPRYLVLNDPSADVLWPGAFVQGGPASHGTLTEIVIPERTPIEVSIDALGAKDSKTVPNPNLGTVRDAIRAMVEGKKGPTGATYSDVKEANSIQSALLEVDVSASYMGFDGKASGKIEKKHSEHTILAVFLQRAFTVSVVRKSTPSSWFTKSLTREMIKELEDLGQIGKTNPPLYIANVSYGRSLIFTLTTTADSLKAQAAIKASYNGIAKAEASVRAEYENILNTSRVMIITQGGDSTAISNLIRTGKLEEYFKSVPDMKDYVPMSFTLRTLTNGDLARVGETAEFTNTTRTLRHTAPGTPFFVPIRYRCGDETLNQTVTLHLLGTQITSTSSTSDGAHFPVDAGVAWDVNTKNVDEITLNMEARWGETHGMMHYIKMPADYVRVGGQHIHAESFYDLQFEYRIIP</sequence>
<dbReference type="InterPro" id="IPR001869">
    <property type="entry name" value="Thiol_cytolysin"/>
</dbReference>
<accession>A0ABN3TKC3</accession>
<dbReference type="Gene3D" id="3.90.840.10">
    <property type="entry name" value="Thiol-activated cytolysin superfamily/Thiol-activated cytolysin, alpha-beta domain"/>
    <property type="match status" value="1"/>
</dbReference>
<proteinExistence type="predicted"/>
<reference evidence="1 2" key="1">
    <citation type="journal article" date="2019" name="Int. J. Syst. Evol. Microbiol.">
        <title>The Global Catalogue of Microorganisms (GCM) 10K type strain sequencing project: providing services to taxonomists for standard genome sequencing and annotation.</title>
        <authorList>
            <consortium name="The Broad Institute Genomics Platform"/>
            <consortium name="The Broad Institute Genome Sequencing Center for Infectious Disease"/>
            <person name="Wu L."/>
            <person name="Ma J."/>
        </authorList>
    </citation>
    <scope>NUCLEOTIDE SEQUENCE [LARGE SCALE GENOMIC DNA]</scope>
    <source>
        <strain evidence="1 2">JCM 4542</strain>
    </source>
</reference>
<dbReference type="InterPro" id="IPR036359">
    <property type="entry name" value="Thiol_cytolysin_sf"/>
</dbReference>
<name>A0ABN3TKC3_9ACTN</name>
<gene>
    <name evidence="1" type="ORF">GCM10010315_04400</name>
</gene>
<protein>
    <submittedName>
        <fullName evidence="1">Uncharacterized protein</fullName>
    </submittedName>
</protein>
<keyword evidence="2" id="KW-1185">Reference proteome</keyword>
<organism evidence="1 2">
    <name type="scientific">Streptomyces luteosporeus</name>
    <dbReference type="NCBI Taxonomy" id="173856"/>
    <lineage>
        <taxon>Bacteria</taxon>
        <taxon>Bacillati</taxon>
        <taxon>Actinomycetota</taxon>
        <taxon>Actinomycetes</taxon>
        <taxon>Kitasatosporales</taxon>
        <taxon>Streptomycetaceae</taxon>
        <taxon>Streptomyces</taxon>
    </lineage>
</organism>